<dbReference type="AlphaFoldDB" id="B7K3T2"/>
<proteinExistence type="predicted"/>
<name>B7K3T2_RIPO1</name>
<evidence type="ECO:0000313" key="3">
    <source>
        <dbReference type="Proteomes" id="UP000008204"/>
    </source>
</evidence>
<reference evidence="3" key="1">
    <citation type="journal article" date="2011" name="MBio">
        <title>Novel metabolic attributes of the genus Cyanothece, comprising a group of unicellular nitrogen-fixing Cyanobacteria.</title>
        <authorList>
            <person name="Bandyopadhyay A."/>
            <person name="Elvitigala T."/>
            <person name="Welsh E."/>
            <person name="Stockel J."/>
            <person name="Liberton M."/>
            <person name="Min H."/>
            <person name="Sherman L.A."/>
            <person name="Pakrasi H.B."/>
        </authorList>
    </citation>
    <scope>NUCLEOTIDE SEQUENCE [LARGE SCALE GENOMIC DNA]</scope>
    <source>
        <strain evidence="3">PCC 8801</strain>
    </source>
</reference>
<accession>B7K3T2</accession>
<dbReference type="Proteomes" id="UP000008204">
    <property type="component" value="Chromosome"/>
</dbReference>
<evidence type="ECO:0000256" key="1">
    <source>
        <dbReference type="SAM" id="Phobius"/>
    </source>
</evidence>
<protein>
    <submittedName>
        <fullName evidence="2">Uncharacterized protein</fullName>
    </submittedName>
</protein>
<feature type="transmembrane region" description="Helical" evidence="1">
    <location>
        <begin position="29"/>
        <end position="48"/>
    </location>
</feature>
<keyword evidence="1" id="KW-0472">Membrane</keyword>
<keyword evidence="1" id="KW-1133">Transmembrane helix</keyword>
<organism evidence="2 3">
    <name type="scientific">Rippkaea orientalis (strain PCC 8801 / RF-1)</name>
    <name type="common">Cyanothece sp. (strain PCC 8801)</name>
    <dbReference type="NCBI Taxonomy" id="41431"/>
    <lineage>
        <taxon>Bacteria</taxon>
        <taxon>Bacillati</taxon>
        <taxon>Cyanobacteriota</taxon>
        <taxon>Cyanophyceae</taxon>
        <taxon>Oscillatoriophycideae</taxon>
        <taxon>Chroococcales</taxon>
        <taxon>Aphanothecaceae</taxon>
        <taxon>Rippkaea</taxon>
        <taxon>Rippkaea orientalis</taxon>
    </lineage>
</organism>
<keyword evidence="3" id="KW-1185">Reference proteome</keyword>
<gene>
    <name evidence="2" type="ordered locus">PCC8801_2462</name>
</gene>
<evidence type="ECO:0000313" key="2">
    <source>
        <dbReference type="EMBL" id="ACK66472.1"/>
    </source>
</evidence>
<dbReference type="KEGG" id="cyp:PCC8801_2462"/>
<dbReference type="OrthoDB" id="583107at2"/>
<dbReference type="EMBL" id="CP001287">
    <property type="protein sequence ID" value="ACK66472.1"/>
    <property type="molecule type" value="Genomic_DNA"/>
</dbReference>
<dbReference type="eggNOG" id="ENOG503035K">
    <property type="taxonomic scope" value="Bacteria"/>
</dbReference>
<sequence>MNTHDVRTHYTYVLTNDGRLHKEKEHPMAMVLLIFFGSLVIGAIPLIYGSMLDFSSSQVPTVPHEATLWE</sequence>
<keyword evidence="1" id="KW-0812">Transmembrane</keyword>
<dbReference type="HOGENOM" id="CLU_201926_0_0_3"/>